<organism evidence="1 2">
    <name type="scientific">Candidatus Mcinerneyibacterium aminivorans</name>
    <dbReference type="NCBI Taxonomy" id="2703815"/>
    <lineage>
        <taxon>Bacteria</taxon>
        <taxon>Candidatus Macinerneyibacteriota</taxon>
        <taxon>Candidatus Mcinerneyibacteria</taxon>
        <taxon>Candidatus Mcinerneyibacteriales</taxon>
        <taxon>Candidatus Mcinerneyibacteriaceae</taxon>
        <taxon>Candidatus Mcinerneyibacterium</taxon>
    </lineage>
</organism>
<dbReference type="GO" id="GO:0009236">
    <property type="term" value="P:cobalamin biosynthetic process"/>
    <property type="evidence" value="ECO:0007669"/>
    <property type="project" value="InterPro"/>
</dbReference>
<dbReference type="PIRSF" id="PIRSF015617">
    <property type="entry name" value="Adensltrnsf_CobA"/>
    <property type="match status" value="1"/>
</dbReference>
<gene>
    <name evidence="1" type="primary">cobO</name>
    <name evidence="1" type="ORF">FXF47_01345</name>
</gene>
<keyword evidence="1" id="KW-0808">Transferase</keyword>
<dbReference type="InterPro" id="IPR003724">
    <property type="entry name" value="CblAdoTrfase_CobA"/>
</dbReference>
<evidence type="ECO:0000313" key="2">
    <source>
        <dbReference type="Proteomes" id="UP000324143"/>
    </source>
</evidence>
<dbReference type="PANTHER" id="PTHR46638:SF1">
    <property type="entry name" value="CORRINOID ADENOSYLTRANSFERASE"/>
    <property type="match status" value="1"/>
</dbReference>
<dbReference type="GO" id="GO:0005524">
    <property type="term" value="F:ATP binding"/>
    <property type="evidence" value="ECO:0007669"/>
    <property type="project" value="InterPro"/>
</dbReference>
<dbReference type="NCBIfam" id="NF004637">
    <property type="entry name" value="PRK05986.1"/>
    <property type="match status" value="1"/>
</dbReference>
<keyword evidence="2" id="KW-1185">Reference proteome</keyword>
<comment type="caution">
    <text evidence="1">The sequence shown here is derived from an EMBL/GenBank/DDBJ whole genome shotgun (WGS) entry which is preliminary data.</text>
</comment>
<evidence type="ECO:0000313" key="1">
    <source>
        <dbReference type="EMBL" id="TYB32012.1"/>
    </source>
</evidence>
<dbReference type="CDD" id="cd00561">
    <property type="entry name" value="CobA_ACA"/>
    <property type="match status" value="1"/>
</dbReference>
<dbReference type="AlphaFoldDB" id="A0A5D0MHY6"/>
<dbReference type="GO" id="GO:0008817">
    <property type="term" value="F:corrinoid adenosyltransferase activity"/>
    <property type="evidence" value="ECO:0007669"/>
    <property type="project" value="UniProtKB-EC"/>
</dbReference>
<protein>
    <submittedName>
        <fullName evidence="1">Cob(I)yrinic acid a,c-diamide adenosyltransferase</fullName>
        <ecNumber evidence="1">2.5.1.17</ecNumber>
    </submittedName>
</protein>
<dbReference type="PANTHER" id="PTHR46638">
    <property type="entry name" value="CORRINOID ADENOSYLTRANSFERASE"/>
    <property type="match status" value="1"/>
</dbReference>
<dbReference type="EC" id="2.5.1.17" evidence="1"/>
<reference evidence="1" key="1">
    <citation type="submission" date="2019-08" db="EMBL/GenBank/DDBJ databases">
        <title>Genomic characterization of a novel candidate phylum (ARYD3) from a high temperature, high salinity tertiary oil reservoir in north central Oklahoma, USA.</title>
        <authorList>
            <person name="Youssef N.H."/>
            <person name="Yadav A."/>
            <person name="Elshahed M.S."/>
        </authorList>
    </citation>
    <scope>NUCLEOTIDE SEQUENCE [LARGE SCALE GENOMIC DNA]</scope>
    <source>
        <strain evidence="1">ARYD3</strain>
    </source>
</reference>
<proteinExistence type="predicted"/>
<dbReference type="Pfam" id="PF02572">
    <property type="entry name" value="CobA_CobO_BtuR"/>
    <property type="match status" value="1"/>
</dbReference>
<accession>A0A5D0MHY6</accession>
<dbReference type="SUPFAM" id="SSF52540">
    <property type="entry name" value="P-loop containing nucleoside triphosphate hydrolases"/>
    <property type="match status" value="1"/>
</dbReference>
<sequence>MKDRGYIQVYTGDGKGKTTAALGLSLRAVGAGYRVFIGQFVKGMKYSETRAISKYLSDNIKIEQYGTGCFITDEPSEEDIRKAQKGLRRIKEIILEDNFDVIILDEATIAIYFDLFKTEDLIELLKLKKKNQEIIVTGRKAPEKLREFADLVTEMNEVKHYYSRGVEARRGIES</sequence>
<name>A0A5D0MHY6_9BACT</name>
<dbReference type="Gene3D" id="3.40.50.300">
    <property type="entry name" value="P-loop containing nucleotide triphosphate hydrolases"/>
    <property type="match status" value="1"/>
</dbReference>
<dbReference type="NCBIfam" id="TIGR00708">
    <property type="entry name" value="cobA"/>
    <property type="match status" value="1"/>
</dbReference>
<dbReference type="Proteomes" id="UP000324143">
    <property type="component" value="Unassembled WGS sequence"/>
</dbReference>
<dbReference type="EMBL" id="VSIX01000012">
    <property type="protein sequence ID" value="TYB32012.1"/>
    <property type="molecule type" value="Genomic_DNA"/>
</dbReference>
<dbReference type="InterPro" id="IPR027417">
    <property type="entry name" value="P-loop_NTPase"/>
</dbReference>